<evidence type="ECO:0000256" key="1">
    <source>
        <dbReference type="SAM" id="MobiDB-lite"/>
    </source>
</evidence>
<dbReference type="KEGG" id="slf:JEQ17_21835"/>
<dbReference type="AlphaFoldDB" id="A0A7T7I6C2"/>
<dbReference type="Proteomes" id="UP000595636">
    <property type="component" value="Chromosome"/>
</dbReference>
<proteinExistence type="predicted"/>
<evidence type="ECO:0000256" key="2">
    <source>
        <dbReference type="SAM" id="SignalP"/>
    </source>
</evidence>
<accession>A0A7T7I6C2</accession>
<dbReference type="RefSeq" id="WP_200396798.1">
    <property type="nucleotide sequence ID" value="NZ_CP066831.1"/>
</dbReference>
<feature type="region of interest" description="Disordered" evidence="1">
    <location>
        <begin position="27"/>
        <end position="46"/>
    </location>
</feature>
<reference evidence="3 4" key="1">
    <citation type="submission" date="2020-12" db="EMBL/GenBank/DDBJ databases">
        <title>A novel species.</title>
        <authorList>
            <person name="Li K."/>
        </authorList>
    </citation>
    <scope>NUCLEOTIDE SEQUENCE [LARGE SCALE GENOMIC DNA]</scope>
    <source>
        <strain evidence="3 4">ZYC-3</strain>
    </source>
</reference>
<keyword evidence="2" id="KW-0732">Signal</keyword>
<feature type="signal peptide" evidence="2">
    <location>
        <begin position="1"/>
        <end position="28"/>
    </location>
</feature>
<feature type="chain" id="PRO_5039056900" description="Lipoprotein" evidence="2">
    <location>
        <begin position="29"/>
        <end position="341"/>
    </location>
</feature>
<evidence type="ECO:0008006" key="5">
    <source>
        <dbReference type="Google" id="ProtNLM"/>
    </source>
</evidence>
<evidence type="ECO:0000313" key="4">
    <source>
        <dbReference type="Proteomes" id="UP000595636"/>
    </source>
</evidence>
<keyword evidence="4" id="KW-1185">Reference proteome</keyword>
<evidence type="ECO:0000313" key="3">
    <source>
        <dbReference type="EMBL" id="QQM41829.1"/>
    </source>
</evidence>
<organism evidence="3 4">
    <name type="scientific">Streptomyces liliifuscus</name>
    <dbReference type="NCBI Taxonomy" id="2797636"/>
    <lineage>
        <taxon>Bacteria</taxon>
        <taxon>Bacillati</taxon>
        <taxon>Actinomycetota</taxon>
        <taxon>Actinomycetes</taxon>
        <taxon>Kitasatosporales</taxon>
        <taxon>Streptomycetaceae</taxon>
        <taxon>Streptomyces</taxon>
    </lineage>
</organism>
<name>A0A7T7I6C2_9ACTN</name>
<dbReference type="PROSITE" id="PS51257">
    <property type="entry name" value="PROKAR_LIPOPROTEIN"/>
    <property type="match status" value="1"/>
</dbReference>
<protein>
    <recommendedName>
        <fullName evidence="5">Lipoprotein</fullName>
    </recommendedName>
</protein>
<dbReference type="EMBL" id="CP066831">
    <property type="protein sequence ID" value="QQM41829.1"/>
    <property type="molecule type" value="Genomic_DNA"/>
</dbReference>
<gene>
    <name evidence="3" type="ORF">JEQ17_21835</name>
</gene>
<sequence>MTQRSRGRVLAPAAAAVGALLLTSCGGAGSPEKASPRPGPSPSTEVKLRTPLLQRPIDQARLLPSELAAIGRAELITRAACMRRYGFEYRVDFTRSLHATIPDRSYGVMSKEQASRYGYHMAPDVDPRVPANQEKQTDLIGAVKARTAEDRRVEHLLLYGSESETITEADIRRGDGAQPATEAKVIGEYKDKPVREGGCYEEARTTVVGDGGSERNPVAMDIYLRSFDEAGKDPEVREVVEKWSSCMARKGYKYDSPLDAGTDLPTARSPEPDAREKKVALADIACKNDTSLIRVWSTVEARYERRAMARKKKTIAAETERKQGMVRRALDILGTTEGAAR</sequence>